<name>A0A0N9UCY5_SPHMC</name>
<dbReference type="PANTHER" id="PTHR10353:SF36">
    <property type="entry name" value="LP05116P"/>
    <property type="match status" value="1"/>
</dbReference>
<reference evidence="5 6" key="1">
    <citation type="journal article" date="2015" name="Genome Announc.">
        <title>Complete Genome Sequence of Polypropylene Glycol- and Polyethylene Glycol-Degrading Sphingopyxis macrogoltabida Strain EY-1.</title>
        <authorList>
            <person name="Ohtsubo Y."/>
            <person name="Nagata Y."/>
            <person name="Numata M."/>
            <person name="Tsuchikane K."/>
            <person name="Hosoyama A."/>
            <person name="Yamazoe A."/>
            <person name="Tsuda M."/>
            <person name="Fujita N."/>
            <person name="Kawai F."/>
        </authorList>
    </citation>
    <scope>NUCLEOTIDE SEQUENCE [LARGE SCALE GENOMIC DNA]</scope>
    <source>
        <strain evidence="5 6">EY-1</strain>
    </source>
</reference>
<dbReference type="KEGG" id="smag:AN936_14745"/>
<dbReference type="GO" id="GO:0005829">
    <property type="term" value="C:cytosol"/>
    <property type="evidence" value="ECO:0007669"/>
    <property type="project" value="TreeGrafter"/>
</dbReference>
<evidence type="ECO:0000256" key="2">
    <source>
        <dbReference type="ARBA" id="ARBA00022801"/>
    </source>
</evidence>
<organism evidence="5 6">
    <name type="scientific">Sphingopyxis macrogoltabida</name>
    <name type="common">Sphingomonas macrogoltabidus</name>
    <dbReference type="NCBI Taxonomy" id="33050"/>
    <lineage>
        <taxon>Bacteria</taxon>
        <taxon>Pseudomonadati</taxon>
        <taxon>Pseudomonadota</taxon>
        <taxon>Alphaproteobacteria</taxon>
        <taxon>Sphingomonadales</taxon>
        <taxon>Sphingomonadaceae</taxon>
        <taxon>Sphingopyxis</taxon>
    </lineage>
</organism>
<dbReference type="GO" id="GO:0008422">
    <property type="term" value="F:beta-glucosidase activity"/>
    <property type="evidence" value="ECO:0007669"/>
    <property type="project" value="TreeGrafter"/>
</dbReference>
<keyword evidence="2" id="KW-0378">Hydrolase</keyword>
<dbReference type="PRINTS" id="PR00131">
    <property type="entry name" value="GLHYDRLASE1"/>
</dbReference>
<dbReference type="Proteomes" id="UP000058074">
    <property type="component" value="Chromosome"/>
</dbReference>
<evidence type="ECO:0000313" key="5">
    <source>
        <dbReference type="EMBL" id="ALH81564.1"/>
    </source>
</evidence>
<dbReference type="SUPFAM" id="SSF51445">
    <property type="entry name" value="(Trans)glycosidases"/>
    <property type="match status" value="1"/>
</dbReference>
<dbReference type="InterPro" id="IPR017853">
    <property type="entry name" value="GH"/>
</dbReference>
<dbReference type="PROSITE" id="PS51318">
    <property type="entry name" value="TAT"/>
    <property type="match status" value="1"/>
</dbReference>
<gene>
    <name evidence="5" type="ORF">AN936_14745</name>
</gene>
<comment type="similarity">
    <text evidence="1 4">Belongs to the glycosyl hydrolase 1 family.</text>
</comment>
<evidence type="ECO:0000313" key="6">
    <source>
        <dbReference type="Proteomes" id="UP000058074"/>
    </source>
</evidence>
<dbReference type="Pfam" id="PF00232">
    <property type="entry name" value="Glyco_hydro_1"/>
    <property type="match status" value="2"/>
</dbReference>
<dbReference type="InterPro" id="IPR001360">
    <property type="entry name" value="Glyco_hydro_1"/>
</dbReference>
<dbReference type="PANTHER" id="PTHR10353">
    <property type="entry name" value="GLYCOSYL HYDROLASE"/>
    <property type="match status" value="1"/>
</dbReference>
<sequence length="442" mass="47483">MTEDRLALDRRHMLGLGAAAIATVASGRVSAASKPAKPFLWGAATAGHQVEGNNVNADIWLLEQVDPTVFAEPSGDACDSLHRWREDVAIVKALGLNAYRFSVEWSRIEPAPGQFSQAYLDHYARIVDRCREQGLAPVVTFNHFTTPRWFAAAGGWENSDAPDLFARYCDKVARAMAAGMSHALTFNEPNLALGGRWSASPPPPAFMDRIAACVAAAAKASGSDRFSLLNTGDPAPMIPGVTAAHVKGREAIRAARGDLPIGLSLAIPDNVAVVENSAIERKRADVYGPFFAVMDKDDFVGVQTYGRAYVGAERDVEIPADVPRRPGGGEWYPAAVGNVVRYAHEATGLPVMVTENGIDAADDAERERFIPEAIASVEAARKDGVPVLGYIHWSLLDNFEWFSGYGPKFGLVAVDRQTFKRTVKPSAKRLGAIARAGGTGAR</sequence>
<dbReference type="GO" id="GO:0016052">
    <property type="term" value="P:carbohydrate catabolic process"/>
    <property type="evidence" value="ECO:0007669"/>
    <property type="project" value="TreeGrafter"/>
</dbReference>
<proteinExistence type="inferred from homology"/>
<dbReference type="RefSeq" id="WP_234715579.1">
    <property type="nucleotide sequence ID" value="NZ_CP012700.1"/>
</dbReference>
<dbReference type="InterPro" id="IPR006311">
    <property type="entry name" value="TAT_signal"/>
</dbReference>
<protein>
    <submittedName>
        <fullName evidence="5">Beta-glucosidase</fullName>
    </submittedName>
</protein>
<evidence type="ECO:0000256" key="1">
    <source>
        <dbReference type="ARBA" id="ARBA00010838"/>
    </source>
</evidence>
<evidence type="ECO:0000256" key="3">
    <source>
        <dbReference type="ARBA" id="ARBA00023295"/>
    </source>
</evidence>
<accession>A0A0N9UCY5</accession>
<dbReference type="Gene3D" id="3.20.20.80">
    <property type="entry name" value="Glycosidases"/>
    <property type="match status" value="1"/>
</dbReference>
<dbReference type="PATRIC" id="fig|33050.5.peg.3061"/>
<dbReference type="EMBL" id="CP012700">
    <property type="protein sequence ID" value="ALH81564.1"/>
    <property type="molecule type" value="Genomic_DNA"/>
</dbReference>
<evidence type="ECO:0000256" key="4">
    <source>
        <dbReference type="RuleBase" id="RU003690"/>
    </source>
</evidence>
<keyword evidence="3" id="KW-0326">Glycosidase</keyword>
<dbReference type="AlphaFoldDB" id="A0A0N9UCY5"/>